<proteinExistence type="predicted"/>
<keyword evidence="3" id="KW-1185">Reference proteome</keyword>
<name>A0A1R2BCA0_9CILI</name>
<dbReference type="EMBL" id="MPUH01000754">
    <property type="protein sequence ID" value="OMJ74394.1"/>
    <property type="molecule type" value="Genomic_DNA"/>
</dbReference>
<reference evidence="2 3" key="1">
    <citation type="submission" date="2016-11" db="EMBL/GenBank/DDBJ databases">
        <title>The macronuclear genome of Stentor coeruleus: a giant cell with tiny introns.</title>
        <authorList>
            <person name="Slabodnick M."/>
            <person name="Ruby J.G."/>
            <person name="Reiff S.B."/>
            <person name="Swart E.C."/>
            <person name="Gosai S."/>
            <person name="Prabakaran S."/>
            <person name="Witkowska E."/>
            <person name="Larue G.E."/>
            <person name="Fisher S."/>
            <person name="Freeman R.M."/>
            <person name="Gunawardena J."/>
            <person name="Chu W."/>
            <person name="Stover N.A."/>
            <person name="Gregory B.D."/>
            <person name="Nowacki M."/>
            <person name="Derisi J."/>
            <person name="Roy S.W."/>
            <person name="Marshall W.F."/>
            <person name="Sood P."/>
        </authorList>
    </citation>
    <scope>NUCLEOTIDE SEQUENCE [LARGE SCALE GENOMIC DNA]</scope>
    <source>
        <strain evidence="2">WM001</strain>
    </source>
</reference>
<gene>
    <name evidence="2" type="ORF">SteCoe_26691</name>
</gene>
<feature type="chain" id="PRO_5011983271" description="6-bladed beta-propeller" evidence="1">
    <location>
        <begin position="22"/>
        <end position="365"/>
    </location>
</feature>
<sequence>MWKKIILSLLVAFVPVFWVQSNRIFELDKDVVYHHTEKCKVVGIDKNIVDFDEFDSEELIAAECDMSSIFGSGPDTASRGRLLRVLDLAYGAPKFVEIQLSGFPSDIWFFPFGIFYQDNTIYVLNQAFNHGGSRVEVFIYSNFRAIYKGSILLDTQVGGTFGDLVIHNENIYLSQYSSIPLEQNSKPYPFTSVIKSFYQNIVQQHEAGVYKCPFKLNSFTNCTIEATEKSHSIPSIIKDRENNIIVSFSSIDYNKVAVYTITPRGGLSYDSRISLRDRAERLFYSKTFGKIYGSAIPWPMMIFSGNTPAGAIEINKEQGKAYTHRRLFMQEKDIKGIKAVARVGNYVLSTGFMENAAYVCLVVDS</sequence>
<accession>A0A1R2BCA0</accession>
<evidence type="ECO:0008006" key="4">
    <source>
        <dbReference type="Google" id="ProtNLM"/>
    </source>
</evidence>
<evidence type="ECO:0000313" key="3">
    <source>
        <dbReference type="Proteomes" id="UP000187209"/>
    </source>
</evidence>
<protein>
    <recommendedName>
        <fullName evidence="4">6-bladed beta-propeller</fullName>
    </recommendedName>
</protein>
<comment type="caution">
    <text evidence="2">The sequence shown here is derived from an EMBL/GenBank/DDBJ whole genome shotgun (WGS) entry which is preliminary data.</text>
</comment>
<evidence type="ECO:0000313" key="2">
    <source>
        <dbReference type="EMBL" id="OMJ74394.1"/>
    </source>
</evidence>
<keyword evidence="1" id="KW-0732">Signal</keyword>
<organism evidence="2 3">
    <name type="scientific">Stentor coeruleus</name>
    <dbReference type="NCBI Taxonomy" id="5963"/>
    <lineage>
        <taxon>Eukaryota</taxon>
        <taxon>Sar</taxon>
        <taxon>Alveolata</taxon>
        <taxon>Ciliophora</taxon>
        <taxon>Postciliodesmatophora</taxon>
        <taxon>Heterotrichea</taxon>
        <taxon>Heterotrichida</taxon>
        <taxon>Stentoridae</taxon>
        <taxon>Stentor</taxon>
    </lineage>
</organism>
<feature type="signal peptide" evidence="1">
    <location>
        <begin position="1"/>
        <end position="21"/>
    </location>
</feature>
<dbReference type="Proteomes" id="UP000187209">
    <property type="component" value="Unassembled WGS sequence"/>
</dbReference>
<dbReference type="AlphaFoldDB" id="A0A1R2BCA0"/>
<evidence type="ECO:0000256" key="1">
    <source>
        <dbReference type="SAM" id="SignalP"/>
    </source>
</evidence>